<dbReference type="InterPro" id="IPR014748">
    <property type="entry name" value="Enoyl-CoA_hydra_C"/>
</dbReference>
<dbReference type="EMBL" id="LJNI01000008">
    <property type="protein sequence ID" value="KPJ74308.1"/>
    <property type="molecule type" value="Genomic_DNA"/>
</dbReference>
<name>A0A0S7YI31_UNCT6</name>
<dbReference type="Proteomes" id="UP000051012">
    <property type="component" value="Unassembled WGS sequence"/>
</dbReference>
<dbReference type="EC" id="4.2.1.17" evidence="2"/>
<evidence type="ECO:0000313" key="3">
    <source>
        <dbReference type="Proteomes" id="UP000051012"/>
    </source>
</evidence>
<proteinExistence type="inferred from homology"/>
<reference evidence="2 3" key="1">
    <citation type="journal article" date="2015" name="Microbiome">
        <title>Genomic resolution of linkages in carbon, nitrogen, and sulfur cycling among widespread estuary sediment bacteria.</title>
        <authorList>
            <person name="Baker B.J."/>
            <person name="Lazar C.S."/>
            <person name="Teske A.P."/>
            <person name="Dick G.J."/>
        </authorList>
    </citation>
    <scope>NUCLEOTIDE SEQUENCE [LARGE SCALE GENOMIC DNA]</scope>
    <source>
        <strain evidence="2">DG_78</strain>
    </source>
</reference>
<evidence type="ECO:0000256" key="1">
    <source>
        <dbReference type="ARBA" id="ARBA00005254"/>
    </source>
</evidence>
<dbReference type="Gene3D" id="3.90.226.10">
    <property type="entry name" value="2-enoyl-CoA Hydratase, Chain A, domain 1"/>
    <property type="match status" value="1"/>
</dbReference>
<accession>A0A0S7YI31</accession>
<dbReference type="Gene3D" id="1.10.12.10">
    <property type="entry name" value="Lyase 2-enoyl-coa Hydratase, Chain A, domain 2"/>
    <property type="match status" value="1"/>
</dbReference>
<dbReference type="SUPFAM" id="SSF52096">
    <property type="entry name" value="ClpP/crotonase"/>
    <property type="match status" value="1"/>
</dbReference>
<dbReference type="InterPro" id="IPR001753">
    <property type="entry name" value="Enoyl-CoA_hydra/iso"/>
</dbReference>
<dbReference type="InterPro" id="IPR029045">
    <property type="entry name" value="ClpP/crotonase-like_dom_sf"/>
</dbReference>
<comment type="similarity">
    <text evidence="1">Belongs to the enoyl-CoA hydratase/isomerase family.</text>
</comment>
<dbReference type="PANTHER" id="PTHR42964:SF1">
    <property type="entry name" value="POLYKETIDE BIOSYNTHESIS ENOYL-COA HYDRATASE PKSH-RELATED"/>
    <property type="match status" value="1"/>
</dbReference>
<gene>
    <name evidence="2" type="ORF">AMJ52_01100</name>
</gene>
<protein>
    <submittedName>
        <fullName evidence="2">Enoyl-CoA hydratase</fullName>
        <ecNumber evidence="2">4.2.1.17</ecNumber>
    </submittedName>
</protein>
<organism evidence="2 3">
    <name type="scientific">candidate division TA06 bacterium DG_78</name>
    <dbReference type="NCBI Taxonomy" id="1703772"/>
    <lineage>
        <taxon>Bacteria</taxon>
        <taxon>Bacteria division TA06</taxon>
    </lineage>
</organism>
<dbReference type="CDD" id="cd06558">
    <property type="entry name" value="crotonase-like"/>
    <property type="match status" value="1"/>
</dbReference>
<dbReference type="InterPro" id="IPR051683">
    <property type="entry name" value="Enoyl-CoA_Hydratase/Isomerase"/>
</dbReference>
<evidence type="ECO:0000313" key="2">
    <source>
        <dbReference type="EMBL" id="KPJ74308.1"/>
    </source>
</evidence>
<sequence>MLKDKPKTLIYEVKNNTAHVTLNRPEVHNAFNDTMINEVSTVFDDIEKRSDIRVVVLTGEGKSFCAGADLNWMKRVKDYSYEENLKESLDLAEMLYKIYASSKPTIARVNGTAIGGGTGLVAVCDIAIAASNAKFSFSEVKLGLIPACISPYVVKKCGEGRCREFFLTGKRLTADKACAAGLINQVVPLEEIDKVIEELVTQLISSGPAAIKKCKELLRRVPEMSLEEAKKYTAEVIAQLRISDEGQEGMNSFLEKRRPKWSEDSNG</sequence>
<dbReference type="PANTHER" id="PTHR42964">
    <property type="entry name" value="ENOYL-COA HYDRATASE"/>
    <property type="match status" value="1"/>
</dbReference>
<dbReference type="Pfam" id="PF00378">
    <property type="entry name" value="ECH_1"/>
    <property type="match status" value="1"/>
</dbReference>
<dbReference type="AlphaFoldDB" id="A0A0S7YI31"/>
<comment type="caution">
    <text evidence="2">The sequence shown here is derived from an EMBL/GenBank/DDBJ whole genome shotgun (WGS) entry which is preliminary data.</text>
</comment>
<keyword evidence="2" id="KW-0456">Lyase</keyword>
<dbReference type="GO" id="GO:0004300">
    <property type="term" value="F:enoyl-CoA hydratase activity"/>
    <property type="evidence" value="ECO:0007669"/>
    <property type="project" value="UniProtKB-EC"/>
</dbReference>
<dbReference type="PATRIC" id="fig|1703772.3.peg.326"/>